<proteinExistence type="predicted"/>
<keyword evidence="1" id="KW-0812">Transmembrane</keyword>
<dbReference type="Proteomes" id="UP000567293">
    <property type="component" value="Unassembled WGS sequence"/>
</dbReference>
<evidence type="ECO:0000313" key="2">
    <source>
        <dbReference type="EMBL" id="MBA0084386.1"/>
    </source>
</evidence>
<keyword evidence="1" id="KW-0472">Membrane</keyword>
<keyword evidence="3" id="KW-1185">Reference proteome</keyword>
<dbReference type="AlphaFoldDB" id="A0A7V8NN52"/>
<dbReference type="EMBL" id="JACDQQ010000509">
    <property type="protein sequence ID" value="MBA0084386.1"/>
    <property type="molecule type" value="Genomic_DNA"/>
</dbReference>
<gene>
    <name evidence="2" type="ORF">HRJ53_05270</name>
</gene>
<accession>A0A7V8NN52</accession>
<comment type="caution">
    <text evidence="2">The sequence shown here is derived from an EMBL/GenBank/DDBJ whole genome shotgun (WGS) entry which is preliminary data.</text>
</comment>
<evidence type="ECO:0000256" key="1">
    <source>
        <dbReference type="SAM" id="Phobius"/>
    </source>
</evidence>
<sequence>MGIGEIPNEATLLTAMQSAIPRGGLYLFPGFGLGPNPTSQQRKEAMPAYMKKYEQSPHGILVYHPASGAFPFGAALAREGLLNLVEGLLAAWLLAWAAPARAYGARVGFVLLAGILATLTTNAEYWNWYEFPSSYTAGYMITQLIGYTLVGLIAAAFVKNDIAAGN</sequence>
<feature type="transmembrane region" description="Helical" evidence="1">
    <location>
        <begin position="105"/>
        <end position="125"/>
    </location>
</feature>
<keyword evidence="1" id="KW-1133">Transmembrane helix</keyword>
<name>A0A7V8NN52_9BACT</name>
<organism evidence="2 3">
    <name type="scientific">Candidatus Acidiferrum panamense</name>
    <dbReference type="NCBI Taxonomy" id="2741543"/>
    <lineage>
        <taxon>Bacteria</taxon>
        <taxon>Pseudomonadati</taxon>
        <taxon>Acidobacteriota</taxon>
        <taxon>Terriglobia</taxon>
        <taxon>Candidatus Acidiferrales</taxon>
        <taxon>Candidatus Acidiferrum</taxon>
    </lineage>
</organism>
<protein>
    <submittedName>
        <fullName evidence="2">Uncharacterized protein</fullName>
    </submittedName>
</protein>
<reference evidence="2" key="1">
    <citation type="submission" date="2020-06" db="EMBL/GenBank/DDBJ databases">
        <title>Legume-microbial interactions unlock mineral nutrients during tropical forest succession.</title>
        <authorList>
            <person name="Epihov D.Z."/>
        </authorList>
    </citation>
    <scope>NUCLEOTIDE SEQUENCE [LARGE SCALE GENOMIC DNA]</scope>
    <source>
        <strain evidence="2">Pan2503</strain>
    </source>
</reference>
<evidence type="ECO:0000313" key="3">
    <source>
        <dbReference type="Proteomes" id="UP000567293"/>
    </source>
</evidence>
<feature type="transmembrane region" description="Helical" evidence="1">
    <location>
        <begin position="137"/>
        <end position="158"/>
    </location>
</feature>